<dbReference type="GO" id="GO:0016787">
    <property type="term" value="F:hydrolase activity"/>
    <property type="evidence" value="ECO:0007669"/>
    <property type="project" value="UniProtKB-KW"/>
</dbReference>
<dbReference type="InterPro" id="IPR029058">
    <property type="entry name" value="AB_hydrolase_fold"/>
</dbReference>
<gene>
    <name evidence="2" type="ORF">GCM10025881_35290</name>
</gene>
<feature type="domain" description="AB hydrolase-1" evidence="1">
    <location>
        <begin position="46"/>
        <end position="170"/>
    </location>
</feature>
<dbReference type="RefSeq" id="WP_284255227.1">
    <property type="nucleotide sequence ID" value="NZ_BAAAQO010000004.1"/>
</dbReference>
<evidence type="ECO:0000313" key="2">
    <source>
        <dbReference type="EMBL" id="GMA96705.1"/>
    </source>
</evidence>
<protein>
    <submittedName>
        <fullName evidence="2">Alpha/beta hydrolase</fullName>
    </submittedName>
</protein>
<dbReference type="PANTHER" id="PTHR43798">
    <property type="entry name" value="MONOACYLGLYCEROL LIPASE"/>
    <property type="match status" value="1"/>
</dbReference>
<dbReference type="Pfam" id="PF00561">
    <property type="entry name" value="Abhydrolase_1"/>
    <property type="match status" value="1"/>
</dbReference>
<evidence type="ECO:0000313" key="3">
    <source>
        <dbReference type="Proteomes" id="UP001157034"/>
    </source>
</evidence>
<dbReference type="Gene3D" id="3.40.50.1820">
    <property type="entry name" value="alpha/beta hydrolase"/>
    <property type="match status" value="1"/>
</dbReference>
<reference evidence="3" key="1">
    <citation type="journal article" date="2019" name="Int. J. Syst. Evol. Microbiol.">
        <title>The Global Catalogue of Microorganisms (GCM) 10K type strain sequencing project: providing services to taxonomists for standard genome sequencing and annotation.</title>
        <authorList>
            <consortium name="The Broad Institute Genomics Platform"/>
            <consortium name="The Broad Institute Genome Sequencing Center for Infectious Disease"/>
            <person name="Wu L."/>
            <person name="Ma J."/>
        </authorList>
    </citation>
    <scope>NUCLEOTIDE SEQUENCE [LARGE SCALE GENOMIC DNA]</scope>
    <source>
        <strain evidence="3">NBRC 108894</strain>
    </source>
</reference>
<keyword evidence="3" id="KW-1185">Reference proteome</keyword>
<keyword evidence="2" id="KW-0378">Hydrolase</keyword>
<proteinExistence type="predicted"/>
<dbReference type="InterPro" id="IPR050266">
    <property type="entry name" value="AB_hydrolase_sf"/>
</dbReference>
<dbReference type="EMBL" id="BSVB01000001">
    <property type="protein sequence ID" value="GMA96705.1"/>
    <property type="molecule type" value="Genomic_DNA"/>
</dbReference>
<sequence>MDDAARLDAALPDIDWSVLPPGAIASRFVAPSGEIAMISLGDPSHPRILMAPGVTGSKEDFILIMPALAEAGFHVQAVDIAGQYESGSAGPPPGARYTYTLFVDDMVALLEAGPTPAHLLGYSFAGTVAQLVAVRRPDLVRSLTLLATPPDPGNGFARMKRVGWLARVAGARVGAFFMVNGVKLNATKVDPGRHAFVRSRFALTSRRSVDDIIDLMMHAPDVEAELRELPIPKLVVVGIHDLWPVERSQALAERIGARFAGYDTGHSPSETAPHQLTRDLLELYAMA</sequence>
<evidence type="ECO:0000259" key="1">
    <source>
        <dbReference type="Pfam" id="PF00561"/>
    </source>
</evidence>
<name>A0ABQ6K7S2_9MICO</name>
<organism evidence="2 3">
    <name type="scientific">Pseudolysinimonas kribbensis</name>
    <dbReference type="NCBI Taxonomy" id="433641"/>
    <lineage>
        <taxon>Bacteria</taxon>
        <taxon>Bacillati</taxon>
        <taxon>Actinomycetota</taxon>
        <taxon>Actinomycetes</taxon>
        <taxon>Micrococcales</taxon>
        <taxon>Microbacteriaceae</taxon>
        <taxon>Pseudolysinimonas</taxon>
    </lineage>
</organism>
<dbReference type="PANTHER" id="PTHR43798:SF33">
    <property type="entry name" value="HYDROLASE, PUTATIVE (AFU_ORTHOLOGUE AFUA_2G14860)-RELATED"/>
    <property type="match status" value="1"/>
</dbReference>
<dbReference type="InterPro" id="IPR000073">
    <property type="entry name" value="AB_hydrolase_1"/>
</dbReference>
<dbReference type="Proteomes" id="UP001157034">
    <property type="component" value="Unassembled WGS sequence"/>
</dbReference>
<dbReference type="SUPFAM" id="SSF53474">
    <property type="entry name" value="alpha/beta-Hydrolases"/>
    <property type="match status" value="1"/>
</dbReference>
<accession>A0ABQ6K7S2</accession>
<comment type="caution">
    <text evidence="2">The sequence shown here is derived from an EMBL/GenBank/DDBJ whole genome shotgun (WGS) entry which is preliminary data.</text>
</comment>